<evidence type="ECO:0000313" key="12">
    <source>
        <dbReference type="EMBL" id="MDI4650026.1"/>
    </source>
</evidence>
<evidence type="ECO:0000313" key="13">
    <source>
        <dbReference type="Proteomes" id="UP001161691"/>
    </source>
</evidence>
<evidence type="ECO:0000259" key="11">
    <source>
        <dbReference type="PROSITE" id="PS51272"/>
    </source>
</evidence>
<dbReference type="InterPro" id="IPR006146">
    <property type="entry name" value="5'-Nucleotdase_CS"/>
</dbReference>
<feature type="domain" description="SLH" evidence="11">
    <location>
        <begin position="1484"/>
        <end position="1547"/>
    </location>
</feature>
<evidence type="ECO:0000256" key="3">
    <source>
        <dbReference type="ARBA" id="ARBA00001968"/>
    </source>
</evidence>
<dbReference type="PROSITE" id="PS00786">
    <property type="entry name" value="5_NUCLEOTIDASE_2"/>
    <property type="match status" value="1"/>
</dbReference>
<dbReference type="Pfam" id="PF02872">
    <property type="entry name" value="5_nucleotid_C"/>
    <property type="match status" value="2"/>
</dbReference>
<dbReference type="EMBL" id="JAGRPV010000001">
    <property type="protein sequence ID" value="MDI4650026.1"/>
    <property type="molecule type" value="Genomic_DNA"/>
</dbReference>
<feature type="domain" description="SLH" evidence="11">
    <location>
        <begin position="1550"/>
        <end position="1609"/>
    </location>
</feature>
<keyword evidence="9" id="KW-0511">Multifunctional enzyme</keyword>
<dbReference type="InterPro" id="IPR036907">
    <property type="entry name" value="5'-Nucleotdase_C_sf"/>
</dbReference>
<protein>
    <submittedName>
        <fullName evidence="12">Bifunctional 2',3'-cyclic-nucleotide 2'-phosphodiesterase/3'-nucleotidase</fullName>
    </submittedName>
</protein>
<proteinExistence type="predicted"/>
<dbReference type="InterPro" id="IPR006179">
    <property type="entry name" value="5_nucleotidase/apyrase"/>
</dbReference>
<dbReference type="PROSITE" id="PS51272">
    <property type="entry name" value="SLH"/>
    <property type="match status" value="3"/>
</dbReference>
<dbReference type="InterPro" id="IPR001119">
    <property type="entry name" value="SLH_dom"/>
</dbReference>
<sequence length="1609" mass="169288">MLKRKTGWSKRSSTVTAAAVLVSQVFGGFGLLEAGKAAAAEPSVAPLHVRIMETTDLHTNVRGYDYFKNAETVAVGLDRTATLIKQARTEQPNALLFDNGDLIQGTPLGTYMAKVDKLSEAGSVHPMYQAMNLLGYDAATFGNHEFNYGLDYLDKAIAGGKDGSGEKLPYVNANIYVDDNHDGIAQDTETTNKYEPYEILTRTFKDENGVDQTVKIGVIGLVTPQIMEWDKANLSGKVVTRDIAETARHFVPLMKADGADIIVALAHTGFDANAVEGDLSENDVNALSKVPGIDAITFSHTHKIFPTASDASLDALFKDPATNLPYNSSASVVNNVYGLGGGTINGVFAVQSGFGGASLGLIDLKLVKDGDGKWTVDKANSQSSTRSIFRTENKVNIANVEPDAGVVAAVKKAHEATIAYTGQELGQTDAPINSYFAMVQDDPSIQIVTDAQKWYVKKSVAGTVYENLPILSAGAPFKAGRNGPSEYTDIDKGPLTIRSASDLYLYDNTLKAVVIKGSTVKEWLEMSAGAFNRIDPASTAEQQLLNSSFAVYNYDVIDGVTYQIDVTKPAKYKPDGTVNDAASSRIVNLKYAGKPIDPNQKFIVVTNNYRASGGGNFPGLKGSPLAVDSQDENRQVLMDYISEKKTVSPSADGNWSFAPIKSNVDLTFTSSPSAAKYAEATNGIIADTGKRNDSQFEIYKLKIPVEVHLLGINDLHGQLDTTSIVNGKAAGTAATLAAYLKTARAKYTNSFLVHNGDSVGATAPVSSLERDEPTLEWMNMMGFDVGTLGNHEFDQGVAALKAQLEGGVDPVGGEIVHKGVNFDYVNANVVDEKTGEPIIAPYVVKEVDGVKIGFIGVVTMATVTKVSPEGLKGVKLVDQAPVVNKAVEELKQQGVKTIIVLAHDPATTNATTGLTTGEAADLANSVDDEVDVIMAGDNHALANGLVDGKLVVQAYSYGTAFEDVKLTIDPVTGDVTSKSATVTTTFQDGVTPDADTEELVNKYLDMHPELKNPVGTTDGSVVRTDAYNNEAPLGNLIADAMRSAFPGSDFAFMNPGGIRADLPNGEVKFGDLAKVQPFGNTLVKLTLTGAQIRTLLQQQWGVKTDGSADTKTLQISGLKYSANLALPVAQRVTSLTKTDGTPIEDNKEYTAVVNNFMAAGGDNYKVLTQAKESVVGPTDLDIFYKYIVDTFKGGQITAKIEGRINNSNVPVTPPVNPGNPTPTPTPTPTPGAPVKVSVEAKDVPKADNGVVSLPVTIPAGATDVSISLPLNIAELAGSGTQVKLELDGVTLSLPAKVLEDASKLVTGDAAKDATLSLNYSRLTSEASTSLLAGVQNANLSVKAAGAVTKLGLSAVAKDGTTAGTLSGFAQPISIAIKVDGSSNANLTNLYRIDGGKPVYVKAKLQGGALTAEVTQPGTYAALEYNRNFADVPASYWAKDVIAELAAKQLIDGTDTANFAPQRPITRAEFAKLLVQEFGLGAKGGGASFSDVQSGSWYAELVNIASSNGLITGKGDGSFVPNAPITREEMAVMLARIPALKSGGTAGTAGFKDGGNISGWAQQAVGRMLDEGLMQGRGNGVFAPKGSTTRAEAAKVVHGLLATAETGGGF</sequence>
<evidence type="ECO:0000256" key="7">
    <source>
        <dbReference type="ARBA" id="ARBA00022741"/>
    </source>
</evidence>
<dbReference type="InterPro" id="IPR029052">
    <property type="entry name" value="Metallo-depent_PP-like"/>
</dbReference>
<keyword evidence="13" id="KW-1185">Reference proteome</keyword>
<dbReference type="InterPro" id="IPR004843">
    <property type="entry name" value="Calcineurin-like_PHP"/>
</dbReference>
<keyword evidence="8" id="KW-0378">Hydrolase</keyword>
<feature type="domain" description="SLH" evidence="11">
    <location>
        <begin position="1424"/>
        <end position="1483"/>
    </location>
</feature>
<comment type="caution">
    <text evidence="12">The sequence shown here is derived from an EMBL/GenBank/DDBJ whole genome shotgun (WGS) entry which is preliminary data.</text>
</comment>
<dbReference type="Pfam" id="PF00149">
    <property type="entry name" value="Metallophos"/>
    <property type="match status" value="2"/>
</dbReference>
<keyword evidence="5" id="KW-0479">Metal-binding</keyword>
<feature type="region of interest" description="Disordered" evidence="10">
    <location>
        <begin position="1208"/>
        <end position="1232"/>
    </location>
</feature>
<evidence type="ECO:0000256" key="5">
    <source>
        <dbReference type="ARBA" id="ARBA00022723"/>
    </source>
</evidence>
<evidence type="ECO:0000256" key="10">
    <source>
        <dbReference type="SAM" id="MobiDB-lite"/>
    </source>
</evidence>
<dbReference type="InterPro" id="IPR041827">
    <property type="entry name" value="CpdB_N"/>
</dbReference>
<evidence type="ECO:0000256" key="8">
    <source>
        <dbReference type="ARBA" id="ARBA00022801"/>
    </source>
</evidence>
<gene>
    <name evidence="12" type="ORF">KB449_34170</name>
</gene>
<dbReference type="Gene3D" id="3.90.780.10">
    <property type="entry name" value="5'-Nucleotidase, C-terminal domain"/>
    <property type="match status" value="2"/>
</dbReference>
<keyword evidence="6" id="KW-0732">Signal</keyword>
<feature type="compositionally biased region" description="Pro residues" evidence="10">
    <location>
        <begin position="1211"/>
        <end position="1231"/>
    </location>
</feature>
<reference evidence="12" key="1">
    <citation type="submission" date="2023-04" db="EMBL/GenBank/DDBJ databases">
        <title>Comparative genomic analysis of Cohnella hashimotonis sp. nov., isolated from the International Space Station.</title>
        <authorList>
            <person name="Venkateswaran K."/>
            <person name="Simpson A."/>
        </authorList>
    </citation>
    <scope>NUCLEOTIDE SEQUENCE</scope>
    <source>
        <strain evidence="12">F6_2S_P_1</strain>
    </source>
</reference>
<evidence type="ECO:0000256" key="2">
    <source>
        <dbReference type="ARBA" id="ARBA00001730"/>
    </source>
</evidence>
<comment type="catalytic activity">
    <reaction evidence="1">
        <text>a ribonucleoside 3'-phosphate + H2O = a ribonucleoside + phosphate</text>
        <dbReference type="Rhea" id="RHEA:10144"/>
        <dbReference type="ChEBI" id="CHEBI:13197"/>
        <dbReference type="ChEBI" id="CHEBI:15377"/>
        <dbReference type="ChEBI" id="CHEBI:18254"/>
        <dbReference type="ChEBI" id="CHEBI:43474"/>
        <dbReference type="EC" id="3.1.3.6"/>
    </reaction>
</comment>
<dbReference type="Gene3D" id="3.60.21.10">
    <property type="match status" value="2"/>
</dbReference>
<evidence type="ECO:0000256" key="9">
    <source>
        <dbReference type="ARBA" id="ARBA00023268"/>
    </source>
</evidence>
<accession>A0ABT6TU23</accession>
<evidence type="ECO:0000256" key="6">
    <source>
        <dbReference type="ARBA" id="ARBA00022729"/>
    </source>
</evidence>
<name>A0ABT6TU23_9BACL</name>
<evidence type="ECO:0000256" key="4">
    <source>
        <dbReference type="ARBA" id="ARBA00004196"/>
    </source>
</evidence>
<keyword evidence="7" id="KW-0547">Nucleotide-binding</keyword>
<dbReference type="PANTHER" id="PTHR11575:SF24">
    <property type="entry name" value="5'-NUCLEOTIDASE"/>
    <property type="match status" value="1"/>
</dbReference>
<dbReference type="Pfam" id="PF00395">
    <property type="entry name" value="SLH"/>
    <property type="match status" value="3"/>
</dbReference>
<dbReference type="SUPFAM" id="SSF56300">
    <property type="entry name" value="Metallo-dependent phosphatases"/>
    <property type="match status" value="2"/>
</dbReference>
<comment type="subcellular location">
    <subcellularLocation>
        <location evidence="4">Cell envelope</location>
    </subcellularLocation>
</comment>
<organism evidence="12 13">
    <name type="scientific">Cohnella hashimotonis</name>
    <dbReference type="NCBI Taxonomy" id="2826895"/>
    <lineage>
        <taxon>Bacteria</taxon>
        <taxon>Bacillati</taxon>
        <taxon>Bacillota</taxon>
        <taxon>Bacilli</taxon>
        <taxon>Bacillales</taxon>
        <taxon>Paenibacillaceae</taxon>
        <taxon>Cohnella</taxon>
    </lineage>
</organism>
<evidence type="ECO:0000256" key="1">
    <source>
        <dbReference type="ARBA" id="ARBA00000527"/>
    </source>
</evidence>
<dbReference type="InterPro" id="IPR008334">
    <property type="entry name" value="5'-Nucleotdase_C"/>
</dbReference>
<dbReference type="CDD" id="cd07410">
    <property type="entry name" value="MPP_CpdB_N"/>
    <property type="match status" value="1"/>
</dbReference>
<dbReference type="Proteomes" id="UP001161691">
    <property type="component" value="Unassembled WGS sequence"/>
</dbReference>
<dbReference type="NCBIfam" id="NF006938">
    <property type="entry name" value="PRK09420.1"/>
    <property type="match status" value="1"/>
</dbReference>
<dbReference type="SUPFAM" id="SSF55816">
    <property type="entry name" value="5'-nucleotidase (syn. UDP-sugar hydrolase), C-terminal domain"/>
    <property type="match status" value="2"/>
</dbReference>
<dbReference type="PRINTS" id="PR01607">
    <property type="entry name" value="APYRASEFAMLY"/>
</dbReference>
<dbReference type="RefSeq" id="WP_282912626.1">
    <property type="nucleotide sequence ID" value="NZ_JAGRPV010000001.1"/>
</dbReference>
<comment type="cofactor">
    <cofactor evidence="3">
        <name>a divalent metal cation</name>
        <dbReference type="ChEBI" id="CHEBI:60240"/>
    </cofactor>
</comment>
<dbReference type="PANTHER" id="PTHR11575">
    <property type="entry name" value="5'-NUCLEOTIDASE-RELATED"/>
    <property type="match status" value="1"/>
</dbReference>
<comment type="catalytic activity">
    <reaction evidence="2">
        <text>a nucleoside 2',3'-cyclic phosphate + H2O = a nucleoside 3'-phosphate + H(+)</text>
        <dbReference type="Rhea" id="RHEA:19621"/>
        <dbReference type="ChEBI" id="CHEBI:15377"/>
        <dbReference type="ChEBI" id="CHEBI:15378"/>
        <dbReference type="ChEBI" id="CHEBI:66949"/>
        <dbReference type="ChEBI" id="CHEBI:66954"/>
        <dbReference type="EC" id="3.1.4.16"/>
    </reaction>
</comment>